<evidence type="ECO:0000313" key="5">
    <source>
        <dbReference type="RefSeq" id="XP_020659013.2"/>
    </source>
</evidence>
<dbReference type="GeneID" id="110084210"/>
<dbReference type="Pfam" id="PF15045">
    <property type="entry name" value="Clathrin_bdg"/>
    <property type="match status" value="1"/>
</dbReference>
<evidence type="ECO:0000313" key="7">
    <source>
        <dbReference type="RefSeq" id="XP_020659015.2"/>
    </source>
</evidence>
<dbReference type="PANTHER" id="PTHR16156">
    <property type="entry name" value="AFTIPHILIN A-RELATED"/>
    <property type="match status" value="1"/>
</dbReference>
<dbReference type="InterPro" id="IPR046359">
    <property type="entry name" value="Aftin-like"/>
</dbReference>
<dbReference type="PANTHER" id="PTHR16156:SF9">
    <property type="entry name" value="AFTIPHILIN"/>
    <property type="match status" value="1"/>
</dbReference>
<reference evidence="3 4" key="1">
    <citation type="submission" date="2025-05" db="UniProtKB">
        <authorList>
            <consortium name="RefSeq"/>
        </authorList>
    </citation>
    <scope>NUCLEOTIDE SEQUENCE [LARGE SCALE GENOMIC DNA]</scope>
</reference>
<dbReference type="GO" id="GO:0030276">
    <property type="term" value="F:clathrin binding"/>
    <property type="evidence" value="ECO:0007669"/>
    <property type="project" value="InterPro"/>
</dbReference>
<proteinExistence type="predicted"/>
<name>A0A6J0UEF0_9SAUR</name>
<dbReference type="AlphaFoldDB" id="A0A6J0UEF0"/>
<feature type="region of interest" description="Disordered" evidence="1">
    <location>
        <begin position="1"/>
        <end position="71"/>
    </location>
</feature>
<evidence type="ECO:0000256" key="1">
    <source>
        <dbReference type="SAM" id="MobiDB-lite"/>
    </source>
</evidence>
<accession>A0A6J0UEF0</accession>
<feature type="domain" description="Aftiphilin clathrin-binding box" evidence="2">
    <location>
        <begin position="652"/>
        <end position="720"/>
    </location>
</feature>
<dbReference type="RefSeq" id="XP_020659012.2">
    <property type="nucleotide sequence ID" value="XM_020803353.2"/>
</dbReference>
<dbReference type="InterPro" id="IPR029205">
    <property type="entry name" value="Clathrin-bd"/>
</dbReference>
<dbReference type="RefSeq" id="XP_020659013.2">
    <property type="nucleotide sequence ID" value="XM_020803354.2"/>
</dbReference>
<feature type="compositionally biased region" description="Acidic residues" evidence="1">
    <location>
        <begin position="19"/>
        <end position="33"/>
    </location>
</feature>
<feature type="region of interest" description="Disordered" evidence="1">
    <location>
        <begin position="474"/>
        <end position="493"/>
    </location>
</feature>
<dbReference type="KEGG" id="pvt:110084210"/>
<sequence>MEPDIIRMYSSSPPPLDNGAEEEEEEEEEEEFGDFGGFSGAGSTSVGFDFASDYSGSNEEHKSSYNSDYSGNVDSIIAFTTVQYTNDKESVTELPNSIKGLPGSSRENCECKSFDTSFDKVSPVEVKRSGKLQSSNPEIIRTDMTVPSQDQQVDSCNGEKQPCPEVLTNGFVAPDTANSQGVEDLDSVSDSKGLDTISTHSTELNLDSIASTAEDFADFATFSYKQTTQVEETGNKICKNSSEREVLSVQENNIINRAGGRESMKEATLDGICEYEGENSTEGERISISNINLVIVDDFKATEDCTALEHNIATSIKTNVNSLGTTESFETKGESDTGNSKEHIVSWTNDTTKTLNFNISRVHRLSSLPTEEKVHVSETIKNGESGTGHKSCSGSSEDDFGDFGTVSNGSPVFADGAQSSAHREHFQITNDSISKLNNECGDFTDRSDTNQQSTEVELPQPNVIPSTSLKEYLTSSVHSSMNTPSPAKLENGDDSEFGDFGSISKRFPDSDDFSDFSSAGCNQAIEWNAFEAEQKEGCTWAAFDEQPVVESHPERDIWPLHRTDATSVAEGSVTQNICITSLHGTGSGQLHESPASARTVLLNRLERIFEACFPSVPVSEMEEEIVSLKLLLEVGNKPEKTEETISERELLDVWTELQDIHDAYGLRYQWGGSHSNKKLLCSLGIDTRNILFTGNRKQPVIVPMYAAGLGMLEPTKEPLKPLSAAEKIASLGQTPAISPEMNICAPDQSQESLPPVQFDWSSSGLTNPLDASGGSTLLNLDFFGPVDDSSSSTATTIPGVDPELYELTTSKLETSNTISKVTDAFAKLMSTVEKASSSARKPKKEEQLSEEAAKVISSLPDLSFMHAKVLMFPATLTPSTSCQAKVD</sequence>
<evidence type="ECO:0000259" key="2">
    <source>
        <dbReference type="Pfam" id="PF15045"/>
    </source>
</evidence>
<organism evidence="3 4">
    <name type="scientific">Pogona vitticeps</name>
    <name type="common">central bearded dragon</name>
    <dbReference type="NCBI Taxonomy" id="103695"/>
    <lineage>
        <taxon>Eukaryota</taxon>
        <taxon>Metazoa</taxon>
        <taxon>Chordata</taxon>
        <taxon>Craniata</taxon>
        <taxon>Vertebrata</taxon>
        <taxon>Euteleostomi</taxon>
        <taxon>Lepidosauria</taxon>
        <taxon>Squamata</taxon>
        <taxon>Bifurcata</taxon>
        <taxon>Unidentata</taxon>
        <taxon>Episquamata</taxon>
        <taxon>Toxicofera</taxon>
        <taxon>Iguania</taxon>
        <taxon>Acrodonta</taxon>
        <taxon>Agamidae</taxon>
        <taxon>Amphibolurinae</taxon>
        <taxon>Pogona</taxon>
    </lineage>
</organism>
<dbReference type="GO" id="GO:0030121">
    <property type="term" value="C:AP-1 adaptor complex"/>
    <property type="evidence" value="ECO:0007669"/>
    <property type="project" value="TreeGrafter"/>
</dbReference>
<evidence type="ECO:0000313" key="4">
    <source>
        <dbReference type="RefSeq" id="XP_020659012.2"/>
    </source>
</evidence>
<feature type="region of interest" description="Disordered" evidence="1">
    <location>
        <begin position="437"/>
        <end position="458"/>
    </location>
</feature>
<dbReference type="RefSeq" id="XP_020659015.2">
    <property type="nucleotide sequence ID" value="XM_020803356.2"/>
</dbReference>
<dbReference type="RefSeq" id="XP_020659014.2">
    <property type="nucleotide sequence ID" value="XM_020803355.2"/>
</dbReference>
<dbReference type="GO" id="GO:0032588">
    <property type="term" value="C:trans-Golgi network membrane"/>
    <property type="evidence" value="ECO:0007669"/>
    <property type="project" value="InterPro"/>
</dbReference>
<protein>
    <submittedName>
        <fullName evidence="4 5">Aftiphilin isoform X1</fullName>
    </submittedName>
</protein>
<evidence type="ECO:0000313" key="3">
    <source>
        <dbReference type="Proteomes" id="UP001652642"/>
    </source>
</evidence>
<feature type="compositionally biased region" description="Polar residues" evidence="1">
    <location>
        <begin position="474"/>
        <end position="485"/>
    </location>
</feature>
<dbReference type="Proteomes" id="UP001652642">
    <property type="component" value="Chromosome 1"/>
</dbReference>
<evidence type="ECO:0000313" key="6">
    <source>
        <dbReference type="RefSeq" id="XP_020659014.2"/>
    </source>
</evidence>
<keyword evidence="3" id="KW-1185">Reference proteome</keyword>
<dbReference type="CTD" id="54812"/>
<dbReference type="OrthoDB" id="5917212at2759"/>
<gene>
    <name evidence="4 5 6 7" type="primary">AFTPH</name>
</gene>
<feature type="region of interest" description="Disordered" evidence="1">
    <location>
        <begin position="401"/>
        <end position="421"/>
    </location>
</feature>